<sequence length="159" mass="17061">MYKIIAAISFLAITSATMTGCNDKEGSKGSAAAAKTTYYPSDKCTIDTIGGKTDTSVYVPRSIVQFNGWAIDTVNQSSPKELKLRLNGYKGNPATFKEYTVIDRPDVAKAFNNQKLLKAGFSFNADLSSLEPGGYGVSIEIPGENSSLLCQSKTLLVIE</sequence>
<dbReference type="GeneID" id="61634404"/>
<dbReference type="Proteomes" id="UP000248640">
    <property type="component" value="Chromosome 1"/>
</dbReference>
<reference evidence="1 2" key="1">
    <citation type="submission" date="2018-06" db="EMBL/GenBank/DDBJ databases">
        <authorList>
            <consortium name="Pathogen Informatics"/>
            <person name="Doyle S."/>
        </authorList>
    </citation>
    <scope>NUCLEOTIDE SEQUENCE [LARGE SCALE GENOMIC DNA]</scope>
    <source>
        <strain evidence="1 2">NCTC10038</strain>
    </source>
</reference>
<proteinExistence type="predicted"/>
<gene>
    <name evidence="1" type="ORF">NCTC10038_04447</name>
</gene>
<organism evidence="1 2">
    <name type="scientific">Pseudomonas fluorescens</name>
    <dbReference type="NCBI Taxonomy" id="294"/>
    <lineage>
        <taxon>Bacteria</taxon>
        <taxon>Pseudomonadati</taxon>
        <taxon>Pseudomonadota</taxon>
        <taxon>Gammaproteobacteria</taxon>
        <taxon>Pseudomonadales</taxon>
        <taxon>Pseudomonadaceae</taxon>
        <taxon>Pseudomonas</taxon>
    </lineage>
</organism>
<evidence type="ECO:0000313" key="2">
    <source>
        <dbReference type="Proteomes" id="UP000248640"/>
    </source>
</evidence>
<name>A0A8B4ID92_PSEFL</name>
<keyword evidence="1" id="KW-0449">Lipoprotein</keyword>
<protein>
    <submittedName>
        <fullName evidence="1">Lipoprotein</fullName>
    </submittedName>
</protein>
<dbReference type="AlphaFoldDB" id="A0A8B4ID92"/>
<dbReference type="EMBL" id="LS483372">
    <property type="protein sequence ID" value="SQF92990.1"/>
    <property type="molecule type" value="Genomic_DNA"/>
</dbReference>
<dbReference type="PROSITE" id="PS51257">
    <property type="entry name" value="PROKAR_LIPOPROTEIN"/>
    <property type="match status" value="1"/>
</dbReference>
<accession>A0A8B4ID92</accession>
<evidence type="ECO:0000313" key="1">
    <source>
        <dbReference type="EMBL" id="SQF92990.1"/>
    </source>
</evidence>
<dbReference type="RefSeq" id="WP_053257404.1">
    <property type="nucleotide sequence ID" value="NZ_CBCRXZ010000001.1"/>
</dbReference>